<dbReference type="CDD" id="cd04413">
    <property type="entry name" value="NDPk_I"/>
    <property type="match status" value="1"/>
</dbReference>
<keyword evidence="9 15" id="KW-0418">Kinase</keyword>
<organism evidence="17 18">
    <name type="scientific">Bacteroides luti</name>
    <dbReference type="NCBI Taxonomy" id="1297750"/>
    <lineage>
        <taxon>Bacteria</taxon>
        <taxon>Pseudomonadati</taxon>
        <taxon>Bacteroidota</taxon>
        <taxon>Bacteroidia</taxon>
        <taxon>Bacteroidales</taxon>
        <taxon>Bacteroidaceae</taxon>
        <taxon>Bacteroides</taxon>
    </lineage>
</organism>
<dbReference type="SMART" id="SM00562">
    <property type="entry name" value="NDK"/>
    <property type="match status" value="1"/>
</dbReference>
<dbReference type="InterPro" id="IPR023005">
    <property type="entry name" value="Nucleoside_diP_kinase_AS"/>
</dbReference>
<dbReference type="PROSITE" id="PS51374">
    <property type="entry name" value="NDPK_LIKE"/>
    <property type="match status" value="1"/>
</dbReference>
<dbReference type="EC" id="2.7.4.6" evidence="3 15"/>
<keyword evidence="6 15" id="KW-0808">Transferase</keyword>
<keyword evidence="18" id="KW-1185">Reference proteome</keyword>
<dbReference type="Proteomes" id="UP000184509">
    <property type="component" value="Unassembled WGS sequence"/>
</dbReference>
<dbReference type="EMBL" id="FQTV01000017">
    <property type="protein sequence ID" value="SHF91681.1"/>
    <property type="molecule type" value="Genomic_DNA"/>
</dbReference>
<keyword evidence="12" id="KW-0546">Nucleotide metabolism</keyword>
<keyword evidence="11" id="KW-0460">Magnesium</keyword>
<dbReference type="GO" id="GO:0006241">
    <property type="term" value="P:CTP biosynthetic process"/>
    <property type="evidence" value="ECO:0007669"/>
    <property type="project" value="InterPro"/>
</dbReference>
<evidence type="ECO:0000256" key="12">
    <source>
        <dbReference type="ARBA" id="ARBA00023080"/>
    </source>
</evidence>
<evidence type="ECO:0000256" key="7">
    <source>
        <dbReference type="ARBA" id="ARBA00022723"/>
    </source>
</evidence>
<dbReference type="GO" id="GO:0005524">
    <property type="term" value="F:ATP binding"/>
    <property type="evidence" value="ECO:0007669"/>
    <property type="project" value="UniProtKB-KW"/>
</dbReference>
<evidence type="ECO:0000256" key="6">
    <source>
        <dbReference type="ARBA" id="ARBA00022679"/>
    </source>
</evidence>
<evidence type="ECO:0000256" key="13">
    <source>
        <dbReference type="PROSITE-ProRule" id="PRU00706"/>
    </source>
</evidence>
<feature type="domain" description="Nucleoside diphosphate kinase-like" evidence="16">
    <location>
        <begin position="31"/>
        <end position="168"/>
    </location>
</feature>
<dbReference type="PANTHER" id="PTHR11349">
    <property type="entry name" value="NUCLEOSIDE DIPHOSPHATE KINASE"/>
    <property type="match status" value="1"/>
</dbReference>
<dbReference type="GO" id="GO:0006228">
    <property type="term" value="P:UTP biosynthetic process"/>
    <property type="evidence" value="ECO:0007669"/>
    <property type="project" value="InterPro"/>
</dbReference>
<keyword evidence="10 15" id="KW-0067">ATP-binding</keyword>
<dbReference type="SUPFAM" id="SSF54919">
    <property type="entry name" value="Nucleoside diphosphate kinase, NDK"/>
    <property type="match status" value="1"/>
</dbReference>
<dbReference type="NCBIfam" id="NF001908">
    <property type="entry name" value="PRK00668.1"/>
    <property type="match status" value="1"/>
</dbReference>
<evidence type="ECO:0000259" key="16">
    <source>
        <dbReference type="SMART" id="SM00562"/>
    </source>
</evidence>
<dbReference type="STRING" id="1297750.SAMN05444405_1177"/>
<dbReference type="GO" id="GO:0004550">
    <property type="term" value="F:nucleoside diphosphate kinase activity"/>
    <property type="evidence" value="ECO:0007669"/>
    <property type="project" value="UniProtKB-EC"/>
</dbReference>
<accession>A0A1M5FKK2</accession>
<evidence type="ECO:0000313" key="18">
    <source>
        <dbReference type="Proteomes" id="UP000184509"/>
    </source>
</evidence>
<name>A0A1M5FKK2_9BACE</name>
<evidence type="ECO:0000256" key="5">
    <source>
        <dbReference type="ARBA" id="ARBA00022553"/>
    </source>
</evidence>
<dbReference type="Pfam" id="PF00334">
    <property type="entry name" value="NDK"/>
    <property type="match status" value="1"/>
</dbReference>
<dbReference type="GO" id="GO:0046872">
    <property type="term" value="F:metal ion binding"/>
    <property type="evidence" value="ECO:0007669"/>
    <property type="project" value="UniProtKB-KW"/>
</dbReference>
<comment type="catalytic activity">
    <reaction evidence="15">
        <text>a 2'-deoxyribonucleoside 5'-diphosphate + ATP = a 2'-deoxyribonucleoside 5'-triphosphate + ADP</text>
        <dbReference type="Rhea" id="RHEA:44640"/>
        <dbReference type="ChEBI" id="CHEBI:30616"/>
        <dbReference type="ChEBI" id="CHEBI:61560"/>
        <dbReference type="ChEBI" id="CHEBI:73316"/>
        <dbReference type="ChEBI" id="CHEBI:456216"/>
        <dbReference type="EC" id="2.7.4.6"/>
    </reaction>
</comment>
<evidence type="ECO:0000256" key="15">
    <source>
        <dbReference type="RuleBase" id="RU004013"/>
    </source>
</evidence>
<evidence type="ECO:0000256" key="2">
    <source>
        <dbReference type="ARBA" id="ARBA00008142"/>
    </source>
</evidence>
<feature type="binding site" evidence="13">
    <location>
        <position position="121"/>
    </location>
    <ligand>
        <name>ATP</name>
        <dbReference type="ChEBI" id="CHEBI:30616"/>
    </ligand>
</feature>
<keyword evidence="7" id="KW-0479">Metal-binding</keyword>
<protein>
    <recommendedName>
        <fullName evidence="4 15">Nucleoside diphosphate kinase</fullName>
        <ecNumber evidence="3 15">2.7.4.6</ecNumber>
    </recommendedName>
</protein>
<feature type="active site" description="Pros-phosphohistidine intermediate" evidence="13">
    <location>
        <position position="145"/>
    </location>
</feature>
<evidence type="ECO:0000256" key="3">
    <source>
        <dbReference type="ARBA" id="ARBA00012966"/>
    </source>
</evidence>
<feature type="binding site" evidence="13">
    <location>
        <position position="142"/>
    </location>
    <ligand>
        <name>ATP</name>
        <dbReference type="ChEBI" id="CHEBI:30616"/>
    </ligand>
</feature>
<keyword evidence="5" id="KW-0597">Phosphoprotein</keyword>
<dbReference type="Gene3D" id="3.30.70.141">
    <property type="entry name" value="Nucleoside diphosphate kinase-like domain"/>
    <property type="match status" value="1"/>
</dbReference>
<evidence type="ECO:0000256" key="9">
    <source>
        <dbReference type="ARBA" id="ARBA00022777"/>
    </source>
</evidence>
<dbReference type="AlphaFoldDB" id="A0A1M5FKK2"/>
<feature type="binding site" evidence="13">
    <location>
        <position position="115"/>
    </location>
    <ligand>
        <name>ATP</name>
        <dbReference type="ChEBI" id="CHEBI:30616"/>
    </ligand>
</feature>
<evidence type="ECO:0000256" key="4">
    <source>
        <dbReference type="ARBA" id="ARBA00017632"/>
    </source>
</evidence>
<dbReference type="InterPro" id="IPR001564">
    <property type="entry name" value="Nucleoside_diP_kinase"/>
</dbReference>
<dbReference type="PRINTS" id="PR01243">
    <property type="entry name" value="NUCDPKINASE"/>
</dbReference>
<comment type="similarity">
    <text evidence="2 13 14">Belongs to the NDK family.</text>
</comment>
<gene>
    <name evidence="17" type="ORF">SAMN05444405_1177</name>
</gene>
<dbReference type="FunFam" id="3.30.70.141:FF:000003">
    <property type="entry name" value="Nucleoside diphosphate kinase"/>
    <property type="match status" value="1"/>
</dbReference>
<feature type="binding site" evidence="13">
    <location>
        <position position="132"/>
    </location>
    <ligand>
        <name>ATP</name>
        <dbReference type="ChEBI" id="CHEBI:30616"/>
    </ligand>
</feature>
<keyword evidence="8 15" id="KW-0547">Nucleotide-binding</keyword>
<evidence type="ECO:0000256" key="1">
    <source>
        <dbReference type="ARBA" id="ARBA00001946"/>
    </source>
</evidence>
<feature type="binding site" evidence="13">
    <location>
        <position position="87"/>
    </location>
    <ligand>
        <name>ATP</name>
        <dbReference type="ChEBI" id="CHEBI:30616"/>
    </ligand>
</feature>
<comment type="cofactor">
    <cofactor evidence="1">
        <name>Mg(2+)</name>
        <dbReference type="ChEBI" id="CHEBI:18420"/>
    </cofactor>
</comment>
<sequence>MGFDFSRKNAIFENIKNKTGRKTDKKSLFCMEQTLVILKPCTLQRGLVGEITKRFERKGLRLAGMKMIQLTDDILSEHYSHLSTKSFFQRVKDSMMTAPVIVCCYEGVDAIQVVRTLAGPTNGRLAAPGTIRGDFSMSFQENIIHASDSPETAKAELNRFFKPDELFVYKVATFDYLYANDEF</sequence>
<evidence type="ECO:0000256" key="11">
    <source>
        <dbReference type="ARBA" id="ARBA00022842"/>
    </source>
</evidence>
<evidence type="ECO:0000256" key="8">
    <source>
        <dbReference type="ARBA" id="ARBA00022741"/>
    </source>
</evidence>
<evidence type="ECO:0000256" key="10">
    <source>
        <dbReference type="ARBA" id="ARBA00022840"/>
    </source>
</evidence>
<dbReference type="InterPro" id="IPR036850">
    <property type="entry name" value="NDK-like_dom_sf"/>
</dbReference>
<dbReference type="PROSITE" id="PS00469">
    <property type="entry name" value="NDPK"/>
    <property type="match status" value="1"/>
</dbReference>
<dbReference type="GO" id="GO:0006183">
    <property type="term" value="P:GTP biosynthetic process"/>
    <property type="evidence" value="ECO:0007669"/>
    <property type="project" value="InterPro"/>
</dbReference>
<reference evidence="17 18" key="1">
    <citation type="submission" date="2016-11" db="EMBL/GenBank/DDBJ databases">
        <authorList>
            <person name="Jaros S."/>
            <person name="Januszkiewicz K."/>
            <person name="Wedrychowicz H."/>
        </authorList>
    </citation>
    <scope>NUCLEOTIDE SEQUENCE [LARGE SCALE GENOMIC DNA]</scope>
    <source>
        <strain evidence="17 18">DSM 26991</strain>
    </source>
</reference>
<evidence type="ECO:0000256" key="14">
    <source>
        <dbReference type="RuleBase" id="RU004011"/>
    </source>
</evidence>
<proteinExistence type="inferred from homology"/>
<feature type="binding site" evidence="13">
    <location>
        <position position="39"/>
    </location>
    <ligand>
        <name>ATP</name>
        <dbReference type="ChEBI" id="CHEBI:30616"/>
    </ligand>
</feature>
<evidence type="ECO:0000313" key="17">
    <source>
        <dbReference type="EMBL" id="SHF91681.1"/>
    </source>
</evidence>
<dbReference type="InterPro" id="IPR034907">
    <property type="entry name" value="NDK-like_dom"/>
</dbReference>